<protein>
    <submittedName>
        <fullName evidence="1">Uncharacterized protein</fullName>
    </submittedName>
</protein>
<dbReference type="EMBL" id="QGKX02002183">
    <property type="protein sequence ID" value="KAF3486935.1"/>
    <property type="molecule type" value="Genomic_DNA"/>
</dbReference>
<name>A0A8S9MSJ8_BRACR</name>
<dbReference type="AlphaFoldDB" id="A0A8S9MSJ8"/>
<evidence type="ECO:0000313" key="2">
    <source>
        <dbReference type="Proteomes" id="UP000712600"/>
    </source>
</evidence>
<dbReference type="Proteomes" id="UP000712600">
    <property type="component" value="Unassembled WGS sequence"/>
</dbReference>
<proteinExistence type="predicted"/>
<organism evidence="1 2">
    <name type="scientific">Brassica cretica</name>
    <name type="common">Mustard</name>
    <dbReference type="NCBI Taxonomy" id="69181"/>
    <lineage>
        <taxon>Eukaryota</taxon>
        <taxon>Viridiplantae</taxon>
        <taxon>Streptophyta</taxon>
        <taxon>Embryophyta</taxon>
        <taxon>Tracheophyta</taxon>
        <taxon>Spermatophyta</taxon>
        <taxon>Magnoliopsida</taxon>
        <taxon>eudicotyledons</taxon>
        <taxon>Gunneridae</taxon>
        <taxon>Pentapetalae</taxon>
        <taxon>rosids</taxon>
        <taxon>malvids</taxon>
        <taxon>Brassicales</taxon>
        <taxon>Brassicaceae</taxon>
        <taxon>Brassiceae</taxon>
        <taxon>Brassica</taxon>
    </lineage>
</organism>
<gene>
    <name evidence="1" type="ORF">F2Q69_00054045</name>
</gene>
<accession>A0A8S9MSJ8</accession>
<reference evidence="1" key="1">
    <citation type="submission" date="2019-12" db="EMBL/GenBank/DDBJ databases">
        <title>Genome sequencing and annotation of Brassica cretica.</title>
        <authorList>
            <person name="Studholme D.J."/>
            <person name="Sarris P."/>
        </authorList>
    </citation>
    <scope>NUCLEOTIDE SEQUENCE</scope>
    <source>
        <strain evidence="1">PFS-109/04</strain>
        <tissue evidence="1">Leaf</tissue>
    </source>
</reference>
<evidence type="ECO:0000313" key="1">
    <source>
        <dbReference type="EMBL" id="KAF3486935.1"/>
    </source>
</evidence>
<sequence length="98" mass="10273">MSGSSAAETEIDSRGVRVTLTVELHRRLGSSRSDTPLSSPSSLSLILTRATGSDTPLSFPSSLSHASSRSVPTTHETTVYISSSPLQKAVFIAKSPSL</sequence>
<comment type="caution">
    <text evidence="1">The sequence shown here is derived from an EMBL/GenBank/DDBJ whole genome shotgun (WGS) entry which is preliminary data.</text>
</comment>